<keyword evidence="3" id="KW-1185">Reference proteome</keyword>
<feature type="region of interest" description="Disordered" evidence="1">
    <location>
        <begin position="690"/>
        <end position="709"/>
    </location>
</feature>
<name>A0ABP7QM08_9ACTN</name>
<organism evidence="2 3">
    <name type="scientific">Streptomyces marokkonensis</name>
    <dbReference type="NCBI Taxonomy" id="324855"/>
    <lineage>
        <taxon>Bacteria</taxon>
        <taxon>Bacillati</taxon>
        <taxon>Actinomycetota</taxon>
        <taxon>Actinomycetes</taxon>
        <taxon>Kitasatosporales</taxon>
        <taxon>Streptomycetaceae</taxon>
        <taxon>Streptomyces</taxon>
    </lineage>
</organism>
<sequence>MADTLTVQELTDLRLGGLKTAVDDWKTMTGRLEKLATGGDGGQVSGEGLRSKANAATWKGVNATVSREFVTKTAKQFSDAAAEAKSVHGLLQGAHSDFVKHKADLRTAIDDLAKRNIYVNGNGSVIASVPSGAAAGSSDDIHKPTDEELDVAQRRINKILTEASETDRVVARALRALVKNKYDFTEKGADSVEEADRAQGRADAEYWRREIGKGHVDEWSEEKLARFNEMLEDQRDNPGFTETFATGLGADGTLQFWRDLADPGQGNTPEGERAKLLGQAQQNLSMSLANASHSHSPEMEAWKRDIIAAGGKQFGHEGIMVKPYGFQIMSNLMVKGKFDSDFLNEYGDALRTFEEKKKPFEPEAIWGNPGIAAQLDYTGKDADGDFGRPGTDPMGGYLKAVSHNPDVATKLFNDDDWADYLLKDREFYDEDDPFGQGDGTTQSRDALGKALLAAGTGLNPDQPHVLTSYEHTDPQRQVLEGALGRLSGKGDDFPPELRDDMALLLGNWGDEVHQSASSLDTAASPLNYEDLLEVSKQVSRDQNAYGLLTEGVNQAIITDIHAEHQGDPEEELKRAGQTVGFMESARYQAIDTDKDDPSWPAKWGYHGFGGVANFVPVVGDALQRGVDSAAYAWQLEEQQRIDDEAAIDNTQNFQSRQGYLQALGDEWSAEHPDHRLSQEGNEYLRQDSIGNSAFNGNSTANRIAGIGPQ</sequence>
<gene>
    <name evidence="2" type="ORF">GCM10022384_36550</name>
</gene>
<evidence type="ECO:0000256" key="1">
    <source>
        <dbReference type="SAM" id="MobiDB-lite"/>
    </source>
</evidence>
<evidence type="ECO:0000313" key="3">
    <source>
        <dbReference type="Proteomes" id="UP001500034"/>
    </source>
</evidence>
<evidence type="ECO:0008006" key="4">
    <source>
        <dbReference type="Google" id="ProtNLM"/>
    </source>
</evidence>
<dbReference type="EMBL" id="BAABCQ010000066">
    <property type="protein sequence ID" value="GAA3984800.1"/>
    <property type="molecule type" value="Genomic_DNA"/>
</dbReference>
<protein>
    <recommendedName>
        <fullName evidence="4">AG2 protein</fullName>
    </recommendedName>
</protein>
<dbReference type="Proteomes" id="UP001500034">
    <property type="component" value="Unassembled WGS sequence"/>
</dbReference>
<dbReference type="RefSeq" id="WP_345593567.1">
    <property type="nucleotide sequence ID" value="NZ_BAABCQ010000066.1"/>
</dbReference>
<accession>A0ABP7QM08</accession>
<proteinExistence type="predicted"/>
<comment type="caution">
    <text evidence="2">The sequence shown here is derived from an EMBL/GenBank/DDBJ whole genome shotgun (WGS) entry which is preliminary data.</text>
</comment>
<evidence type="ECO:0000313" key="2">
    <source>
        <dbReference type="EMBL" id="GAA3984800.1"/>
    </source>
</evidence>
<reference evidence="3" key="1">
    <citation type="journal article" date="2019" name="Int. J. Syst. Evol. Microbiol.">
        <title>The Global Catalogue of Microorganisms (GCM) 10K type strain sequencing project: providing services to taxonomists for standard genome sequencing and annotation.</title>
        <authorList>
            <consortium name="The Broad Institute Genomics Platform"/>
            <consortium name="The Broad Institute Genome Sequencing Center for Infectious Disease"/>
            <person name="Wu L."/>
            <person name="Ma J."/>
        </authorList>
    </citation>
    <scope>NUCLEOTIDE SEQUENCE [LARGE SCALE GENOMIC DNA]</scope>
    <source>
        <strain evidence="3">JCM 17027</strain>
    </source>
</reference>
<feature type="compositionally biased region" description="Polar residues" evidence="1">
    <location>
        <begin position="690"/>
        <end position="701"/>
    </location>
</feature>